<dbReference type="InterPro" id="IPR019491">
    <property type="entry name" value="Lipoate_protein_ligase_C"/>
</dbReference>
<protein>
    <recommendedName>
        <fullName evidence="3">lipoate--protein ligase</fullName>
        <ecNumber evidence="3">6.3.1.20</ecNumber>
    </recommendedName>
</protein>
<dbReference type="SUPFAM" id="SSF82649">
    <property type="entry name" value="SufE/NifU"/>
    <property type="match status" value="1"/>
</dbReference>
<dbReference type="InterPro" id="IPR004562">
    <property type="entry name" value="LipoylTrfase_LipoateP_Ligase"/>
</dbReference>
<comment type="pathway">
    <text evidence="2">Protein modification; protein lipoylation via exogenous pathway; protein N(6)-(lipoyl)lysine from lipoate: step 1/2.</text>
</comment>
<dbReference type="Pfam" id="PF10437">
    <property type="entry name" value="Lip_prot_lig_C"/>
    <property type="match status" value="1"/>
</dbReference>
<dbReference type="PANTHER" id="PTHR12561">
    <property type="entry name" value="LIPOATE-PROTEIN LIGASE"/>
    <property type="match status" value="1"/>
</dbReference>
<reference evidence="9" key="1">
    <citation type="submission" date="2020-10" db="EMBL/GenBank/DDBJ databases">
        <authorList>
            <person name="Gilroy R."/>
        </authorList>
    </citation>
    <scope>NUCLEOTIDE SEQUENCE</scope>
    <source>
        <strain evidence="9">ChiHjej13B12-12457</strain>
    </source>
</reference>
<proteinExistence type="predicted"/>
<evidence type="ECO:0000256" key="6">
    <source>
        <dbReference type="ARBA" id="ARBA00022840"/>
    </source>
</evidence>
<dbReference type="PROSITE" id="PS51733">
    <property type="entry name" value="BPL_LPL_CATALYTIC"/>
    <property type="match status" value="1"/>
</dbReference>
<dbReference type="Gene3D" id="3.30.390.50">
    <property type="entry name" value="CO dehydrogenase flavoprotein, C-terminal domain"/>
    <property type="match status" value="1"/>
</dbReference>
<keyword evidence="5" id="KW-0547">Nucleotide-binding</keyword>
<dbReference type="EMBL" id="DVHI01000070">
    <property type="protein sequence ID" value="HIR62978.1"/>
    <property type="molecule type" value="Genomic_DNA"/>
</dbReference>
<evidence type="ECO:0000256" key="2">
    <source>
        <dbReference type="ARBA" id="ARBA00005124"/>
    </source>
</evidence>
<comment type="pathway">
    <text evidence="1">Protein modification; protein lipoylation via exogenous pathway; protein N(6)-(lipoyl)lysine from lipoate: step 2/2.</text>
</comment>
<comment type="caution">
    <text evidence="9">The sequence shown here is derived from an EMBL/GenBank/DDBJ whole genome shotgun (WGS) entry which is preliminary data.</text>
</comment>
<accession>A0A9D1J6V8</accession>
<dbReference type="GO" id="GO:0016979">
    <property type="term" value="F:lipoate-protein ligase activity"/>
    <property type="evidence" value="ECO:0007669"/>
    <property type="project" value="UniProtKB-EC"/>
</dbReference>
<dbReference type="GO" id="GO:0005737">
    <property type="term" value="C:cytoplasm"/>
    <property type="evidence" value="ECO:0007669"/>
    <property type="project" value="TreeGrafter"/>
</dbReference>
<name>A0A9D1J6V8_9BACT</name>
<organism evidence="9 10">
    <name type="scientific">Candidatus Coprenecus avistercoris</name>
    <dbReference type="NCBI Taxonomy" id="2840730"/>
    <lineage>
        <taxon>Bacteria</taxon>
        <taxon>Pseudomonadati</taxon>
        <taxon>Bacteroidota</taxon>
        <taxon>Bacteroidia</taxon>
        <taxon>Bacteroidales</taxon>
        <taxon>Rikenellaceae</taxon>
        <taxon>Rikenellaceae incertae sedis</taxon>
        <taxon>Candidatus Coprenecus</taxon>
    </lineage>
</organism>
<evidence type="ECO:0000256" key="1">
    <source>
        <dbReference type="ARBA" id="ARBA00005085"/>
    </source>
</evidence>
<dbReference type="CDD" id="cd16443">
    <property type="entry name" value="LplA"/>
    <property type="match status" value="1"/>
</dbReference>
<dbReference type="GO" id="GO:0009249">
    <property type="term" value="P:protein lipoylation"/>
    <property type="evidence" value="ECO:0007669"/>
    <property type="project" value="InterPro"/>
</dbReference>
<dbReference type="Gene3D" id="3.30.930.10">
    <property type="entry name" value="Bira Bifunctional Protein, Domain 2"/>
    <property type="match status" value="1"/>
</dbReference>
<keyword evidence="4 9" id="KW-0436">Ligase</keyword>
<dbReference type="EC" id="6.3.1.20" evidence="3"/>
<dbReference type="SUPFAM" id="SSF55681">
    <property type="entry name" value="Class II aaRS and biotin synthetases"/>
    <property type="match status" value="1"/>
</dbReference>
<evidence type="ECO:0000259" key="8">
    <source>
        <dbReference type="PROSITE" id="PS51733"/>
    </source>
</evidence>
<dbReference type="GO" id="GO:0017118">
    <property type="term" value="F:lipoyltransferase activity"/>
    <property type="evidence" value="ECO:0007669"/>
    <property type="project" value="TreeGrafter"/>
</dbReference>
<evidence type="ECO:0000256" key="7">
    <source>
        <dbReference type="ARBA" id="ARBA00048037"/>
    </source>
</evidence>
<dbReference type="Proteomes" id="UP000886744">
    <property type="component" value="Unassembled WGS sequence"/>
</dbReference>
<feature type="domain" description="BPL/LPL catalytic" evidence="8">
    <location>
        <begin position="24"/>
        <end position="208"/>
    </location>
</feature>
<gene>
    <name evidence="9" type="ORF">IAC94_05600</name>
</gene>
<dbReference type="NCBIfam" id="TIGR00545">
    <property type="entry name" value="lipoyltrans"/>
    <property type="match status" value="1"/>
</dbReference>
<dbReference type="PANTHER" id="PTHR12561:SF3">
    <property type="entry name" value="LIPOYLTRANSFERASE 1, MITOCHONDRIAL"/>
    <property type="match status" value="1"/>
</dbReference>
<reference evidence="9" key="2">
    <citation type="journal article" date="2021" name="PeerJ">
        <title>Extensive microbial diversity within the chicken gut microbiome revealed by metagenomics and culture.</title>
        <authorList>
            <person name="Gilroy R."/>
            <person name="Ravi A."/>
            <person name="Getino M."/>
            <person name="Pursley I."/>
            <person name="Horton D.L."/>
            <person name="Alikhan N.F."/>
            <person name="Baker D."/>
            <person name="Gharbi K."/>
            <person name="Hall N."/>
            <person name="Watson M."/>
            <person name="Adriaenssens E.M."/>
            <person name="Foster-Nyarko E."/>
            <person name="Jarju S."/>
            <person name="Secka A."/>
            <person name="Antonio M."/>
            <person name="Oren A."/>
            <person name="Chaudhuri R.R."/>
            <person name="La Ragione R."/>
            <person name="Hildebrand F."/>
            <person name="Pallen M.J."/>
        </authorList>
    </citation>
    <scope>NUCLEOTIDE SEQUENCE</scope>
    <source>
        <strain evidence="9">ChiHjej13B12-12457</strain>
    </source>
</reference>
<evidence type="ECO:0000256" key="5">
    <source>
        <dbReference type="ARBA" id="ARBA00022741"/>
    </source>
</evidence>
<evidence type="ECO:0000256" key="3">
    <source>
        <dbReference type="ARBA" id="ARBA00012367"/>
    </source>
</evidence>
<evidence type="ECO:0000256" key="4">
    <source>
        <dbReference type="ARBA" id="ARBA00022598"/>
    </source>
</evidence>
<dbReference type="InterPro" id="IPR004143">
    <property type="entry name" value="BPL_LPL_catalytic"/>
</dbReference>
<evidence type="ECO:0000313" key="10">
    <source>
        <dbReference type="Proteomes" id="UP000886744"/>
    </source>
</evidence>
<dbReference type="AlphaFoldDB" id="A0A9D1J6V8"/>
<dbReference type="Pfam" id="PF21948">
    <property type="entry name" value="LplA-B_cat"/>
    <property type="match status" value="1"/>
</dbReference>
<keyword evidence="6" id="KW-0067">ATP-binding</keyword>
<sequence length="329" mass="36634">MLCIVDSTIDPYWNLAAEEYLLTALSEPVFRLWRNAPSVIVGRYQNAAAEINSEYVRTRGIPVVRRLTGGGAVFHDLGNVNYTFIDRKVEGEDTAAMFRRFTAPVISALRSLGVEASLEGRNDLVISGRKFSGNAVCVHGGRVLQHGTLLFCASVADLSGALNTRPEKFIGKSVQSNRSRVTNISEHLPSRHRSMSVEEFITYLQDHIAGGTDTLRGYTAQEMAAINRLRREKYSTWQWNYGNSPRYGLNQTRRFPWGFLEVSLDVSGGLIRSCSIRGDYFFTRPTEDVEQALTGLPHSHDAVLTTLSALPLTDYFGPATADELAELFF</sequence>
<evidence type="ECO:0000313" key="9">
    <source>
        <dbReference type="EMBL" id="HIR62978.1"/>
    </source>
</evidence>
<dbReference type="GO" id="GO:0005524">
    <property type="term" value="F:ATP binding"/>
    <property type="evidence" value="ECO:0007669"/>
    <property type="project" value="UniProtKB-KW"/>
</dbReference>
<dbReference type="InterPro" id="IPR045864">
    <property type="entry name" value="aa-tRNA-synth_II/BPL/LPL"/>
</dbReference>
<comment type="catalytic activity">
    <reaction evidence="7">
        <text>L-lysyl-[lipoyl-carrier protein] + (R)-lipoate + ATP = N(6)-[(R)-lipoyl]-L-lysyl-[lipoyl-carrier protein] + AMP + diphosphate + H(+)</text>
        <dbReference type="Rhea" id="RHEA:49288"/>
        <dbReference type="Rhea" id="RHEA-COMP:10500"/>
        <dbReference type="Rhea" id="RHEA-COMP:10502"/>
        <dbReference type="ChEBI" id="CHEBI:15378"/>
        <dbReference type="ChEBI" id="CHEBI:29969"/>
        <dbReference type="ChEBI" id="CHEBI:30616"/>
        <dbReference type="ChEBI" id="CHEBI:33019"/>
        <dbReference type="ChEBI" id="CHEBI:83088"/>
        <dbReference type="ChEBI" id="CHEBI:83099"/>
        <dbReference type="ChEBI" id="CHEBI:456215"/>
        <dbReference type="EC" id="6.3.1.20"/>
    </reaction>
</comment>